<dbReference type="PANTHER" id="PTHR43364:SF1">
    <property type="entry name" value="OXIDOREDUCTASE YDHF"/>
    <property type="match status" value="1"/>
</dbReference>
<dbReference type="OrthoDB" id="9768793at2"/>
<dbReference type="PANTHER" id="PTHR43364">
    <property type="entry name" value="NADH-SPECIFIC METHYLGLYOXAL REDUCTASE-RELATED"/>
    <property type="match status" value="1"/>
</dbReference>
<dbReference type="SUPFAM" id="SSF51430">
    <property type="entry name" value="NAD(P)-linked oxidoreductase"/>
    <property type="match status" value="1"/>
</dbReference>
<evidence type="ECO:0000256" key="3">
    <source>
        <dbReference type="ARBA" id="ARBA00038157"/>
    </source>
</evidence>
<dbReference type="RefSeq" id="WP_019443038.1">
    <property type="nucleotide sequence ID" value="NZ_ALOE01000039.1"/>
</dbReference>
<reference evidence="5 6" key="1">
    <citation type="submission" date="2019-09" db="EMBL/GenBank/DDBJ databases">
        <title>Hybrid Assembly of the complete Genome of the Deep-Sea Bacterium Moritella marina from long Nanopore and Illumina reads.</title>
        <authorList>
            <person name="Magin S."/>
            <person name="Georgoulis A."/>
            <person name="Papadimitriou K."/>
            <person name="Iliakis G."/>
            <person name="Vorgias C.E."/>
        </authorList>
    </citation>
    <scope>NUCLEOTIDE SEQUENCE [LARGE SCALE GENOMIC DNA]</scope>
    <source>
        <strain evidence="5 6">MP-1</strain>
    </source>
</reference>
<keyword evidence="2" id="KW-0560">Oxidoreductase</keyword>
<keyword evidence="6" id="KW-1185">Reference proteome</keyword>
<evidence type="ECO:0000259" key="4">
    <source>
        <dbReference type="Pfam" id="PF00248"/>
    </source>
</evidence>
<keyword evidence="1" id="KW-0521">NADP</keyword>
<evidence type="ECO:0000256" key="2">
    <source>
        <dbReference type="ARBA" id="ARBA00023002"/>
    </source>
</evidence>
<feature type="domain" description="NADP-dependent oxidoreductase" evidence="4">
    <location>
        <begin position="19"/>
        <end position="296"/>
    </location>
</feature>
<dbReference type="InterPro" id="IPR050523">
    <property type="entry name" value="AKR_Detox_Biosynth"/>
</dbReference>
<dbReference type="GO" id="GO:0016491">
    <property type="term" value="F:oxidoreductase activity"/>
    <property type="evidence" value="ECO:0007669"/>
    <property type="project" value="UniProtKB-KW"/>
</dbReference>
<dbReference type="FunFam" id="3.20.20.100:FF:000008">
    <property type="entry name" value="Aldo/keto reductase family oxidoreductase"/>
    <property type="match status" value="1"/>
</dbReference>
<accession>A0A5J6WFZ1</accession>
<dbReference type="Proteomes" id="UP000327424">
    <property type="component" value="Chromosome"/>
</dbReference>
<evidence type="ECO:0000313" key="6">
    <source>
        <dbReference type="Proteomes" id="UP000327424"/>
    </source>
</evidence>
<dbReference type="CDD" id="cd19092">
    <property type="entry name" value="AKR_BsYcsN_EcYdhF-like"/>
    <property type="match status" value="1"/>
</dbReference>
<name>A0A5J6WFZ1_MORMI</name>
<evidence type="ECO:0000256" key="1">
    <source>
        <dbReference type="ARBA" id="ARBA00022857"/>
    </source>
</evidence>
<dbReference type="InterPro" id="IPR023210">
    <property type="entry name" value="NADP_OxRdtase_dom"/>
</dbReference>
<organism evidence="5 6">
    <name type="scientific">Moritella marina ATCC 15381</name>
    <dbReference type="NCBI Taxonomy" id="1202962"/>
    <lineage>
        <taxon>Bacteria</taxon>
        <taxon>Pseudomonadati</taxon>
        <taxon>Pseudomonadota</taxon>
        <taxon>Gammaproteobacteria</taxon>
        <taxon>Alteromonadales</taxon>
        <taxon>Moritellaceae</taxon>
        <taxon>Moritella</taxon>
    </lineage>
</organism>
<dbReference type="Pfam" id="PF00248">
    <property type="entry name" value="Aldo_ket_red"/>
    <property type="match status" value="1"/>
</dbReference>
<evidence type="ECO:0000313" key="5">
    <source>
        <dbReference type="EMBL" id="QFI36846.1"/>
    </source>
</evidence>
<proteinExistence type="inferred from homology"/>
<comment type="similarity">
    <text evidence="3">Belongs to the aldo/keto reductase family. Aldo/keto reductase 2 subfamily.</text>
</comment>
<protein>
    <submittedName>
        <fullName evidence="5">Oxidoreductase</fullName>
    </submittedName>
</protein>
<dbReference type="InterPro" id="IPR036812">
    <property type="entry name" value="NAD(P)_OxRdtase_dom_sf"/>
</dbReference>
<sequence>MTGVSRVKMALEGPELSSLVQGYWRMGEWGMDPQARLTFLKQHVELGITTVDHAHVYGSAQAPCETLFGEALKLDPQMRDSIEIISKCGIEVMHCDAPSHHVNHYNSSQSSIIHSVDTSLQRLCVEQLDVLLIHRPDLLMDADDVAQAAELLKHQGKIKHLGVSNFTPSQFALLQSRWDSPLVTNQVEINPVNLGVTEDGTLDQLQQLAIRPMAWSCLAGGSLFNTDSESMQRLLNTLEAIKQEIGAQSIDQVVFAWILKLPSKPLPIIGSGHIERVRSAVAATELVMNNQQWYRIWVASKGHGVA</sequence>
<dbReference type="GO" id="GO:0005829">
    <property type="term" value="C:cytosol"/>
    <property type="evidence" value="ECO:0007669"/>
    <property type="project" value="TreeGrafter"/>
</dbReference>
<dbReference type="Gene3D" id="3.20.20.100">
    <property type="entry name" value="NADP-dependent oxidoreductase domain"/>
    <property type="match status" value="1"/>
</dbReference>
<dbReference type="KEGG" id="mmaa:FR932_02835"/>
<dbReference type="AlphaFoldDB" id="A0A5J6WFZ1"/>
<dbReference type="EMBL" id="CP044399">
    <property type="protein sequence ID" value="QFI36846.1"/>
    <property type="molecule type" value="Genomic_DNA"/>
</dbReference>
<gene>
    <name evidence="5" type="ORF">FR932_02835</name>
</gene>